<keyword evidence="4" id="KW-1185">Reference proteome</keyword>
<dbReference type="Proteomes" id="UP000185281">
    <property type="component" value="Segment"/>
</dbReference>
<reference evidence="2 3" key="2">
    <citation type="submission" date="2014-01" db="EMBL/GenBank/DDBJ databases">
        <title>Genome sequence of novel bacteriophage, VD13.</title>
        <authorList>
            <person name="DeShong Sadzewicz L."/>
            <person name="Tallon L."/>
            <person name="Fraser C."/>
            <person name="Nagaraj S."/>
            <person name="McCracken C.L."/>
            <person name="Daugherty S."/>
            <person name="Young C."/>
            <person name="Reece M.J."/>
            <person name="Hyman P."/>
        </authorList>
    </citation>
    <scope>NUCLEOTIDE SEQUENCE [LARGE SCALE GENOMIC DNA]</scope>
    <source>
        <strain evidence="2">VD13</strain>
    </source>
</reference>
<evidence type="ECO:0000313" key="1">
    <source>
        <dbReference type="EMBL" id="AHL19646.1"/>
    </source>
</evidence>
<dbReference type="EMBL" id="KJ094032">
    <property type="protein sequence ID" value="AHL19646.1"/>
    <property type="molecule type" value="Genomic_DNA"/>
</dbReference>
<dbReference type="RefSeq" id="YP_009036419.1">
    <property type="nucleotide sequence ID" value="NC_024212.1"/>
</dbReference>
<name>X2KRV0_9CAUD</name>
<organism evidence="2 3">
    <name type="scientific">Enterococcus phage VD13</name>
    <dbReference type="NCBI Taxonomy" id="1458851"/>
    <lineage>
        <taxon>Viruses</taxon>
        <taxon>Duplodnaviria</taxon>
        <taxon>Heunggongvirae</taxon>
        <taxon>Uroviricota</taxon>
        <taxon>Caudoviricetes</taxon>
        <taxon>Saphexavirus</taxon>
        <taxon>Saphexavirus VD13</taxon>
    </lineage>
</organism>
<accession>X2KRV0</accession>
<reference evidence="1 4" key="1">
    <citation type="journal article" date="2014" name="Appl. Environ. Microbiol.">
        <title>Comparative genomic and morphological analysis of Listeria phages isolated from farm environments.</title>
        <authorList>
            <person name="Denes T."/>
            <person name="Vongkamjan K."/>
            <person name="Ackermann H.W."/>
            <person name="Moreno Switt A.I."/>
            <person name="Wiedmann M."/>
            <person name="den Bakker H.C."/>
        </authorList>
    </citation>
    <scope>NUCLEOTIDE SEQUENCE [LARGE SCALE GENOMIC DNA]</scope>
</reference>
<dbReference type="Proteomes" id="UP000023563">
    <property type="component" value="Segment"/>
</dbReference>
<dbReference type="EMBL" id="KJ127303">
    <property type="protein sequence ID" value="AHN83148.1"/>
    <property type="molecule type" value="Genomic_DNA"/>
</dbReference>
<dbReference type="KEGG" id="vg:19526656"/>
<gene>
    <name evidence="1" type="ORF">VD13_061</name>
    <name evidence="2" type="ORF">X878_0060</name>
</gene>
<evidence type="ECO:0000313" key="3">
    <source>
        <dbReference type="Proteomes" id="UP000023563"/>
    </source>
</evidence>
<protein>
    <submittedName>
        <fullName evidence="2">Uncharacterized protein</fullName>
    </submittedName>
</protein>
<sequence length="127" mass="14512">MTMGMFDTELLAALAALRWVVEDPEIKERHVEILNTAYMENAYEKGESFSNEKIVEWDFINALTTLEIEAAARSLIVDDESYDEDEDMDWASDTYSCGCCTCCGCTCDDYMWEDDGSFDDDDWGDDD</sequence>
<evidence type="ECO:0000313" key="2">
    <source>
        <dbReference type="EMBL" id="AHN83148.1"/>
    </source>
</evidence>
<dbReference type="GeneID" id="19526656"/>
<proteinExistence type="predicted"/>
<evidence type="ECO:0000313" key="4">
    <source>
        <dbReference type="Proteomes" id="UP000185281"/>
    </source>
</evidence>